<reference evidence="7" key="1">
    <citation type="journal article" date="2019" name="Int. J. Syst. Evol. Microbiol.">
        <title>The Global Catalogue of Microorganisms (GCM) 10K type strain sequencing project: providing services to taxonomists for standard genome sequencing and annotation.</title>
        <authorList>
            <consortium name="The Broad Institute Genomics Platform"/>
            <consortium name="The Broad Institute Genome Sequencing Center for Infectious Disease"/>
            <person name="Wu L."/>
            <person name="Ma J."/>
        </authorList>
    </citation>
    <scope>NUCLEOTIDE SEQUENCE [LARGE SCALE GENOMIC DNA]</scope>
    <source>
        <strain evidence="7">JCM 17919</strain>
    </source>
</reference>
<evidence type="ECO:0000256" key="2">
    <source>
        <dbReference type="ARBA" id="ARBA00023125"/>
    </source>
</evidence>
<dbReference type="PRINTS" id="PR00038">
    <property type="entry name" value="HTHLUXR"/>
</dbReference>
<dbReference type="EMBL" id="BAABGY010000002">
    <property type="protein sequence ID" value="GAA4320847.1"/>
    <property type="molecule type" value="Genomic_DNA"/>
</dbReference>
<dbReference type="Pfam" id="PF00196">
    <property type="entry name" value="GerE"/>
    <property type="match status" value="1"/>
</dbReference>
<dbReference type="Proteomes" id="UP001501725">
    <property type="component" value="Unassembled WGS sequence"/>
</dbReference>
<dbReference type="SUPFAM" id="SSF46894">
    <property type="entry name" value="C-terminal effector domain of the bipartite response regulators"/>
    <property type="match status" value="1"/>
</dbReference>
<keyword evidence="1" id="KW-0805">Transcription regulation</keyword>
<dbReference type="InterPro" id="IPR000792">
    <property type="entry name" value="Tscrpt_reg_LuxR_C"/>
</dbReference>
<dbReference type="Gene3D" id="1.10.10.10">
    <property type="entry name" value="Winged helix-like DNA-binding domain superfamily/Winged helix DNA-binding domain"/>
    <property type="match status" value="1"/>
</dbReference>
<dbReference type="PANTHER" id="PTHR44688">
    <property type="entry name" value="DNA-BINDING TRANSCRIPTIONAL ACTIVATOR DEVR_DOSR"/>
    <property type="match status" value="1"/>
</dbReference>
<dbReference type="PANTHER" id="PTHR44688:SF16">
    <property type="entry name" value="DNA-BINDING TRANSCRIPTIONAL ACTIVATOR DEVR_DOSR"/>
    <property type="match status" value="1"/>
</dbReference>
<evidence type="ECO:0000256" key="1">
    <source>
        <dbReference type="ARBA" id="ARBA00023015"/>
    </source>
</evidence>
<keyword evidence="2" id="KW-0238">DNA-binding</keyword>
<comment type="caution">
    <text evidence="6">The sequence shown here is derived from an EMBL/GenBank/DDBJ whole genome shotgun (WGS) entry which is preliminary data.</text>
</comment>
<evidence type="ECO:0000259" key="5">
    <source>
        <dbReference type="PROSITE" id="PS50043"/>
    </source>
</evidence>
<keyword evidence="4" id="KW-1133">Transmembrane helix</keyword>
<dbReference type="InterPro" id="IPR036388">
    <property type="entry name" value="WH-like_DNA-bd_sf"/>
</dbReference>
<gene>
    <name evidence="6" type="ORF">GCM10023184_06240</name>
</gene>
<keyword evidence="7" id="KW-1185">Reference proteome</keyword>
<accession>A0ABP8GAX7</accession>
<dbReference type="CDD" id="cd06170">
    <property type="entry name" value="LuxR_C_like"/>
    <property type="match status" value="1"/>
</dbReference>
<evidence type="ECO:0000256" key="3">
    <source>
        <dbReference type="ARBA" id="ARBA00023163"/>
    </source>
</evidence>
<dbReference type="InterPro" id="IPR016032">
    <property type="entry name" value="Sig_transdc_resp-reg_C-effctor"/>
</dbReference>
<dbReference type="PROSITE" id="PS50043">
    <property type="entry name" value="HTH_LUXR_2"/>
    <property type="match status" value="1"/>
</dbReference>
<dbReference type="SMART" id="SM00421">
    <property type="entry name" value="HTH_LUXR"/>
    <property type="match status" value="1"/>
</dbReference>
<evidence type="ECO:0000256" key="4">
    <source>
        <dbReference type="SAM" id="Phobius"/>
    </source>
</evidence>
<proteinExistence type="predicted"/>
<keyword evidence="3" id="KW-0804">Transcription</keyword>
<name>A0ABP8GAX7_9BACT</name>
<organism evidence="6 7">
    <name type="scientific">Flaviaesturariibacter amylovorans</name>
    <dbReference type="NCBI Taxonomy" id="1084520"/>
    <lineage>
        <taxon>Bacteria</taxon>
        <taxon>Pseudomonadati</taxon>
        <taxon>Bacteroidota</taxon>
        <taxon>Chitinophagia</taxon>
        <taxon>Chitinophagales</taxon>
        <taxon>Chitinophagaceae</taxon>
        <taxon>Flaviaestuariibacter</taxon>
    </lineage>
</organism>
<keyword evidence="4" id="KW-0812">Transmembrane</keyword>
<protein>
    <recommendedName>
        <fullName evidence="5">HTH luxR-type domain-containing protein</fullName>
    </recommendedName>
</protein>
<evidence type="ECO:0000313" key="6">
    <source>
        <dbReference type="EMBL" id="GAA4320847.1"/>
    </source>
</evidence>
<evidence type="ECO:0000313" key="7">
    <source>
        <dbReference type="Proteomes" id="UP001501725"/>
    </source>
</evidence>
<feature type="domain" description="HTH luxR-type" evidence="5">
    <location>
        <begin position="80"/>
        <end position="145"/>
    </location>
</feature>
<feature type="transmembrane region" description="Helical" evidence="4">
    <location>
        <begin position="33"/>
        <end position="51"/>
    </location>
</feature>
<keyword evidence="4" id="KW-0472">Membrane</keyword>
<sequence>MRSVVLGFGGLILLLLLFFRLSALQLWRGEARLEVVVAGAAVLFFCIGVFVNRRSLRSQAATDTPVAAPAAPASLSPDAGAAQSAGLTARELEVLQKMAEGLSNAEIGAALFLSESTIKTHVSNILFKLDAKRRTAAVQAARARGILF</sequence>
<dbReference type="RefSeq" id="WP_425185802.1">
    <property type="nucleotide sequence ID" value="NZ_BAABGY010000002.1"/>
</dbReference>
<dbReference type="PROSITE" id="PS00622">
    <property type="entry name" value="HTH_LUXR_1"/>
    <property type="match status" value="1"/>
</dbReference>